<proteinExistence type="predicted"/>
<keyword evidence="2" id="KW-1185">Reference proteome</keyword>
<reference evidence="1 2" key="1">
    <citation type="journal article" date="2012" name="J. Bacteriol.">
        <title>Complete genome sequences of Desulfosporosinus orientis DSM765T, Desulfosporosinus youngiae DSM17734T, Desulfosporosinus meridiei DSM13257T, and Desulfosporosinus acidiphilus DSM22704T.</title>
        <authorList>
            <person name="Pester M."/>
            <person name="Brambilla E."/>
            <person name="Alazard D."/>
            <person name="Rattei T."/>
            <person name="Weinmaier T."/>
            <person name="Han J."/>
            <person name="Lucas S."/>
            <person name="Lapidus A."/>
            <person name="Cheng J.F."/>
            <person name="Goodwin L."/>
            <person name="Pitluck S."/>
            <person name="Peters L."/>
            <person name="Ovchinnikova G."/>
            <person name="Teshima H."/>
            <person name="Detter J.C."/>
            <person name="Han C.S."/>
            <person name="Tapia R."/>
            <person name="Land M.L."/>
            <person name="Hauser L."/>
            <person name="Kyrpides N.C."/>
            <person name="Ivanova N.N."/>
            <person name="Pagani I."/>
            <person name="Huntmann M."/>
            <person name="Wei C.L."/>
            <person name="Davenport K.W."/>
            <person name="Daligault H."/>
            <person name="Chain P.S."/>
            <person name="Chen A."/>
            <person name="Mavromatis K."/>
            <person name="Markowitz V."/>
            <person name="Szeto E."/>
            <person name="Mikhailova N."/>
            <person name="Pati A."/>
            <person name="Wagner M."/>
            <person name="Woyke T."/>
            <person name="Ollivier B."/>
            <person name="Klenk H.P."/>
            <person name="Spring S."/>
            <person name="Loy A."/>
        </authorList>
    </citation>
    <scope>NUCLEOTIDE SEQUENCE [LARGE SCALE GENOMIC DNA]</scope>
    <source>
        <strain evidence="2">DSM 22704 / JCM 16185 / SJ4</strain>
    </source>
</reference>
<evidence type="ECO:0000313" key="1">
    <source>
        <dbReference type="EMBL" id="AFM39647.1"/>
    </source>
</evidence>
<evidence type="ECO:0000313" key="2">
    <source>
        <dbReference type="Proteomes" id="UP000002892"/>
    </source>
</evidence>
<dbReference type="KEGG" id="dai:Desaci_0585"/>
<dbReference type="HOGENOM" id="CLU_2583967_0_0_9"/>
<protein>
    <submittedName>
        <fullName evidence="1">Uncharacterized protein</fullName>
    </submittedName>
</protein>
<organism evidence="1 2">
    <name type="scientific">Desulfosporosinus acidiphilus (strain DSM 22704 / JCM 16185 / SJ4)</name>
    <dbReference type="NCBI Taxonomy" id="646529"/>
    <lineage>
        <taxon>Bacteria</taxon>
        <taxon>Bacillati</taxon>
        <taxon>Bacillota</taxon>
        <taxon>Clostridia</taxon>
        <taxon>Eubacteriales</taxon>
        <taxon>Desulfitobacteriaceae</taxon>
        <taxon>Desulfosporosinus</taxon>
    </lineage>
</organism>
<dbReference type="Proteomes" id="UP000002892">
    <property type="component" value="Chromosome"/>
</dbReference>
<accession>I4D1H3</accession>
<sequence>MNYPINGESLSDKIEQNDKGNHVYVFDCYNILICQSYGEIGLGCKAGGEAHTRCSLGEKMQIRILNDSNPNTTYKLRKPM</sequence>
<dbReference type="AlphaFoldDB" id="I4D1H3"/>
<gene>
    <name evidence="1" type="ordered locus">Desaci_0585</name>
</gene>
<name>I4D1H3_DESAJ</name>
<dbReference type="OrthoDB" id="1799453at2"/>
<dbReference type="EMBL" id="CP003639">
    <property type="protein sequence ID" value="AFM39647.1"/>
    <property type="molecule type" value="Genomic_DNA"/>
</dbReference>
<dbReference type="RefSeq" id="WP_014825659.1">
    <property type="nucleotide sequence ID" value="NC_018068.1"/>
</dbReference>